<keyword evidence="2 7" id="KW-0812">Transmembrane</keyword>
<feature type="coiled-coil region" evidence="5">
    <location>
        <begin position="336"/>
        <end position="363"/>
    </location>
</feature>
<evidence type="ECO:0000256" key="4">
    <source>
        <dbReference type="ARBA" id="ARBA00023136"/>
    </source>
</evidence>
<evidence type="ECO:0000256" key="5">
    <source>
        <dbReference type="SAM" id="Coils"/>
    </source>
</evidence>
<evidence type="ECO:0000256" key="7">
    <source>
        <dbReference type="SAM" id="Phobius"/>
    </source>
</evidence>
<comment type="subcellular location">
    <subcellularLocation>
        <location evidence="1">Membrane</location>
        <topology evidence="1">Multi-pass membrane protein</topology>
    </subcellularLocation>
</comment>
<dbReference type="PANTHER" id="PTHR22911">
    <property type="entry name" value="ACYL-MALONYL CONDENSING ENZYME-RELATED"/>
    <property type="match status" value="1"/>
</dbReference>
<dbReference type="GO" id="GO:0016020">
    <property type="term" value="C:membrane"/>
    <property type="evidence" value="ECO:0007669"/>
    <property type="project" value="UniProtKB-SubCell"/>
</dbReference>
<feature type="compositionally biased region" description="Basic and acidic residues" evidence="6">
    <location>
        <begin position="33"/>
        <end position="42"/>
    </location>
</feature>
<protein>
    <recommendedName>
        <fullName evidence="8">EamA domain-containing protein</fullName>
    </recommendedName>
</protein>
<dbReference type="PANTHER" id="PTHR22911:SF6">
    <property type="entry name" value="SOLUTE CARRIER FAMILY 35 MEMBER G1"/>
    <property type="match status" value="1"/>
</dbReference>
<keyword evidence="3 7" id="KW-1133">Transmembrane helix</keyword>
<keyword evidence="5" id="KW-0175">Coiled coil</keyword>
<feature type="transmembrane region" description="Helical" evidence="7">
    <location>
        <begin position="264"/>
        <end position="284"/>
    </location>
</feature>
<dbReference type="Pfam" id="PF00892">
    <property type="entry name" value="EamA"/>
    <property type="match status" value="2"/>
</dbReference>
<comment type="caution">
    <text evidence="9">The sequence shown here is derived from an EMBL/GenBank/DDBJ whole genome shotgun (WGS) entry which is preliminary data.</text>
</comment>
<accession>A0A8H5Z818</accession>
<sequence length="366" mass="40299">MTYGTIQEVPPATERAQVRFAPDTLPAPASSTHADEDASSERQDVPLLERAGSRFKSFYDRNFGLFLVFLAQTCGSVMNIAAKLLANDPSIKFHALQIIFIRMLLLRGTAGFFGLFGLYYSLSWLEIADATVITFIVPTTTAIVCFLWLREPFTWKEALCSLIAFTGVLFVARPPWLFPQTHRPSSDEPKVPVPSVSPEQRALAILVAIAGTLGASTAYATIRVIGKRAHSLVSVNYFSVIATLASFIIIMVHPDLHFVLPTTMLQWGFIAIIGVFGFLLQFLLTEGLQREKGGRATNLTYVQLVFALIVERLIWGTTPPVESLVGAALIIAAAVAVSLQKEASKEEVKVKQVEDEERRLLENQAD</sequence>
<feature type="transmembrane region" description="Helical" evidence="7">
    <location>
        <begin position="63"/>
        <end position="86"/>
    </location>
</feature>
<keyword evidence="4 7" id="KW-0472">Membrane</keyword>
<feature type="transmembrane region" description="Helical" evidence="7">
    <location>
        <begin position="158"/>
        <end position="176"/>
    </location>
</feature>
<dbReference type="Proteomes" id="UP000624244">
    <property type="component" value="Unassembled WGS sequence"/>
</dbReference>
<evidence type="ECO:0000256" key="6">
    <source>
        <dbReference type="SAM" id="MobiDB-lite"/>
    </source>
</evidence>
<feature type="transmembrane region" description="Helical" evidence="7">
    <location>
        <begin position="98"/>
        <end position="121"/>
    </location>
</feature>
<dbReference type="InterPro" id="IPR000620">
    <property type="entry name" value="EamA_dom"/>
</dbReference>
<feature type="transmembrane region" description="Helical" evidence="7">
    <location>
        <begin position="234"/>
        <end position="252"/>
    </location>
</feature>
<dbReference type="InterPro" id="IPR037185">
    <property type="entry name" value="EmrE-like"/>
</dbReference>
<organism evidence="9 10">
    <name type="scientific">Cochliobolus sativus</name>
    <name type="common">Common root rot and spot blotch fungus</name>
    <name type="synonym">Bipolaris sorokiniana</name>
    <dbReference type="NCBI Taxonomy" id="45130"/>
    <lineage>
        <taxon>Eukaryota</taxon>
        <taxon>Fungi</taxon>
        <taxon>Dikarya</taxon>
        <taxon>Ascomycota</taxon>
        <taxon>Pezizomycotina</taxon>
        <taxon>Dothideomycetes</taxon>
        <taxon>Pleosporomycetidae</taxon>
        <taxon>Pleosporales</taxon>
        <taxon>Pleosporineae</taxon>
        <taxon>Pleosporaceae</taxon>
        <taxon>Bipolaris</taxon>
    </lineage>
</organism>
<feature type="region of interest" description="Disordered" evidence="6">
    <location>
        <begin position="20"/>
        <end position="42"/>
    </location>
</feature>
<evidence type="ECO:0000256" key="2">
    <source>
        <dbReference type="ARBA" id="ARBA00022692"/>
    </source>
</evidence>
<feature type="domain" description="EamA" evidence="8">
    <location>
        <begin position="203"/>
        <end position="338"/>
    </location>
</feature>
<feature type="transmembrane region" description="Helical" evidence="7">
    <location>
        <begin position="321"/>
        <end position="339"/>
    </location>
</feature>
<evidence type="ECO:0000256" key="1">
    <source>
        <dbReference type="ARBA" id="ARBA00004141"/>
    </source>
</evidence>
<dbReference type="AlphaFoldDB" id="A0A8H5Z818"/>
<feature type="transmembrane region" description="Helical" evidence="7">
    <location>
        <begin position="202"/>
        <end position="222"/>
    </location>
</feature>
<gene>
    <name evidence="9" type="ORF">GGP41_002931</name>
</gene>
<feature type="domain" description="EamA" evidence="8">
    <location>
        <begin position="67"/>
        <end position="172"/>
    </location>
</feature>
<feature type="transmembrane region" description="Helical" evidence="7">
    <location>
        <begin position="296"/>
        <end position="315"/>
    </location>
</feature>
<dbReference type="SUPFAM" id="SSF103481">
    <property type="entry name" value="Multidrug resistance efflux transporter EmrE"/>
    <property type="match status" value="2"/>
</dbReference>
<evidence type="ECO:0000259" key="8">
    <source>
        <dbReference type="Pfam" id="PF00892"/>
    </source>
</evidence>
<name>A0A8H5Z818_COCSA</name>
<evidence type="ECO:0000256" key="3">
    <source>
        <dbReference type="ARBA" id="ARBA00022989"/>
    </source>
</evidence>
<evidence type="ECO:0000313" key="9">
    <source>
        <dbReference type="EMBL" id="KAF5845333.1"/>
    </source>
</evidence>
<evidence type="ECO:0000313" key="10">
    <source>
        <dbReference type="Proteomes" id="UP000624244"/>
    </source>
</evidence>
<reference evidence="9" key="1">
    <citation type="submission" date="2019-11" db="EMBL/GenBank/DDBJ databases">
        <title>Bipolaris sorokiniana Genome sequencing.</title>
        <authorList>
            <person name="Wang H."/>
        </authorList>
    </citation>
    <scope>NUCLEOTIDE SEQUENCE</scope>
</reference>
<feature type="transmembrane region" description="Helical" evidence="7">
    <location>
        <begin position="127"/>
        <end position="149"/>
    </location>
</feature>
<proteinExistence type="predicted"/>
<dbReference type="EMBL" id="WNKQ01000019">
    <property type="protein sequence ID" value="KAF5845333.1"/>
    <property type="molecule type" value="Genomic_DNA"/>
</dbReference>